<protein>
    <recommendedName>
        <fullName evidence="3">GPN-loop GTPase 3</fullName>
    </recommendedName>
</protein>
<dbReference type="GO" id="GO:0003924">
    <property type="term" value="F:GTPase activity"/>
    <property type="evidence" value="ECO:0007669"/>
    <property type="project" value="TreeGrafter"/>
</dbReference>
<dbReference type="Pfam" id="PF03029">
    <property type="entry name" value="ATP_bind_1"/>
    <property type="match status" value="1"/>
</dbReference>
<organism evidence="8 9">
    <name type="scientific">Phytophthora kernoviae</name>
    <dbReference type="NCBI Taxonomy" id="325452"/>
    <lineage>
        <taxon>Eukaryota</taxon>
        <taxon>Sar</taxon>
        <taxon>Stramenopiles</taxon>
        <taxon>Oomycota</taxon>
        <taxon>Peronosporomycetes</taxon>
        <taxon>Peronosporales</taxon>
        <taxon>Peronosporaceae</taxon>
        <taxon>Phytophthora</taxon>
    </lineage>
</organism>
<keyword evidence="4" id="KW-0547">Nucleotide-binding</keyword>
<dbReference type="Gene3D" id="3.40.50.300">
    <property type="entry name" value="P-loop containing nucleotide triphosphate hydrolases"/>
    <property type="match status" value="1"/>
</dbReference>
<evidence type="ECO:0000259" key="7">
    <source>
        <dbReference type="Pfam" id="PF00188"/>
    </source>
</evidence>
<evidence type="ECO:0000313" key="8">
    <source>
        <dbReference type="EMBL" id="KAG2532707.1"/>
    </source>
</evidence>
<keyword evidence="6" id="KW-0342">GTP-binding</keyword>
<keyword evidence="5" id="KW-0378">Hydrolase</keyword>
<dbReference type="SUPFAM" id="SSF52540">
    <property type="entry name" value="P-loop containing nucleoside triphosphate hydrolases"/>
    <property type="match status" value="1"/>
</dbReference>
<dbReference type="Pfam" id="PF00188">
    <property type="entry name" value="CAP"/>
    <property type="match status" value="1"/>
</dbReference>
<evidence type="ECO:0000256" key="4">
    <source>
        <dbReference type="ARBA" id="ARBA00022741"/>
    </source>
</evidence>
<dbReference type="SUPFAM" id="SSF55797">
    <property type="entry name" value="PR-1-like"/>
    <property type="match status" value="1"/>
</dbReference>
<dbReference type="InterPro" id="IPR027417">
    <property type="entry name" value="P-loop_NTPase"/>
</dbReference>
<reference evidence="8" key="2">
    <citation type="submission" date="2020-06" db="EMBL/GenBank/DDBJ databases">
        <authorList>
            <person name="Studholme D.J."/>
        </authorList>
    </citation>
    <scope>NUCLEOTIDE SEQUENCE</scope>
    <source>
        <strain evidence="8">NZFS 3630</strain>
    </source>
</reference>
<dbReference type="GO" id="GO:0005525">
    <property type="term" value="F:GTP binding"/>
    <property type="evidence" value="ECO:0007669"/>
    <property type="project" value="UniProtKB-KW"/>
</dbReference>
<comment type="similarity">
    <text evidence="2">Belongs to the GPN-loop GTPase family.</text>
</comment>
<dbReference type="PANTHER" id="PTHR21231:SF7">
    <property type="entry name" value="GPN-LOOP GTPASE 3"/>
    <property type="match status" value="1"/>
</dbReference>
<gene>
    <name evidence="8" type="ORF">JM18_000746</name>
</gene>
<dbReference type="CDD" id="cd05379">
    <property type="entry name" value="CAP_bacterial"/>
    <property type="match status" value="1"/>
</dbReference>
<dbReference type="AlphaFoldDB" id="A0A921VFW3"/>
<dbReference type="FunFam" id="3.40.50.300:FF:000616">
    <property type="entry name" value="GPN-loop GTPase 3"/>
    <property type="match status" value="1"/>
</dbReference>
<dbReference type="InterPro" id="IPR035940">
    <property type="entry name" value="CAP_sf"/>
</dbReference>
<dbReference type="Proteomes" id="UP000792063">
    <property type="component" value="Unassembled WGS sequence"/>
</dbReference>
<name>A0A921VFW3_9STRA</name>
<evidence type="ECO:0000256" key="6">
    <source>
        <dbReference type="ARBA" id="ARBA00023134"/>
    </source>
</evidence>
<comment type="function">
    <text evidence="1">Small GTPase required for proper localization of RNA polymerase II (RNAPII). May act at an RNAP assembly step prior to nuclear import.</text>
</comment>
<evidence type="ECO:0000256" key="1">
    <source>
        <dbReference type="ARBA" id="ARBA00002411"/>
    </source>
</evidence>
<dbReference type="InterPro" id="IPR004130">
    <property type="entry name" value="Gpn"/>
</dbReference>
<evidence type="ECO:0000256" key="2">
    <source>
        <dbReference type="ARBA" id="ARBA00005290"/>
    </source>
</evidence>
<dbReference type="Gene3D" id="3.40.33.10">
    <property type="entry name" value="CAP"/>
    <property type="match status" value="1"/>
</dbReference>
<feature type="domain" description="SCP" evidence="7">
    <location>
        <begin position="354"/>
        <end position="472"/>
    </location>
</feature>
<evidence type="ECO:0000256" key="5">
    <source>
        <dbReference type="ARBA" id="ARBA00022801"/>
    </source>
</evidence>
<proteinExistence type="inferred from homology"/>
<comment type="caution">
    <text evidence="8">The sequence shown here is derived from an EMBL/GenBank/DDBJ whole genome shotgun (WGS) entry which is preliminary data.</text>
</comment>
<dbReference type="PANTHER" id="PTHR21231">
    <property type="entry name" value="XPA-BINDING PROTEIN 1-RELATED"/>
    <property type="match status" value="1"/>
</dbReference>
<sequence>MRCCQMVMGPAGTGKSTYCNNMHEFCAASGRMTYVVNLDPAADNFEYPVAFDIRDLISVEDVMEELGYGPNGGLIYCMEYLVQNLDWLQDLLGEYGDEDYFIFDCPGQIELYSHLPVMKQLCDSLKDWGFNICGVYLVSLILCDAQLRTCLQVLTLGFFISGVLCSLSAMVQLELPHINVLTKCDLVEEKEMSKYLDPSEGYLLDNLANSTDPKWRPLSSAICNVINDFSMVAFVPMNINKEESIETVLMHVDHAINYGEDLEPQSRRFLPGFTLHFTPAYFNFLDFCNLKFAMLSSKPLQLLAAILLMAMALYSSSVTADIDAVINENATNTTNSTARYLEEEASTDYHILMLNAVNKQRTSRGLPKLCMNKKLQDAALAHSTDMARKNFMGHRGSDGSTMSSRISAAKFKWKSVAENVAAGQSSVKAVMASWMASSGHRANILSTKHKMFNCAYAYNPKSSYKHYWTQDFATGIGEACQQY</sequence>
<reference evidence="8" key="1">
    <citation type="journal article" date="2015" name="Genom Data">
        <title>Genome sequences of six Phytophthora species associated with forests in New Zealand.</title>
        <authorList>
            <person name="Studholme D.J."/>
            <person name="McDougal R.L."/>
            <person name="Sambles C."/>
            <person name="Hansen E."/>
            <person name="Hardy G."/>
            <person name="Grant M."/>
            <person name="Ganley R.J."/>
            <person name="Williams N.M."/>
        </authorList>
    </citation>
    <scope>NUCLEOTIDE SEQUENCE</scope>
    <source>
        <strain evidence="8">NZFS 3630</strain>
    </source>
</reference>
<evidence type="ECO:0000313" key="9">
    <source>
        <dbReference type="Proteomes" id="UP000792063"/>
    </source>
</evidence>
<dbReference type="InterPro" id="IPR014044">
    <property type="entry name" value="CAP_dom"/>
</dbReference>
<dbReference type="EMBL" id="JPWU03000008">
    <property type="protein sequence ID" value="KAG2532707.1"/>
    <property type="molecule type" value="Genomic_DNA"/>
</dbReference>
<dbReference type="InterPro" id="IPR030228">
    <property type="entry name" value="Gpn3"/>
</dbReference>
<evidence type="ECO:0000256" key="3">
    <source>
        <dbReference type="ARBA" id="ARBA00014587"/>
    </source>
</evidence>
<dbReference type="CDD" id="cd17872">
    <property type="entry name" value="GPN3"/>
    <property type="match status" value="1"/>
</dbReference>
<accession>A0A921VFW3</accession>